<dbReference type="EMBL" id="CAFBQY010000008">
    <property type="protein sequence ID" value="CAB5073506.1"/>
    <property type="molecule type" value="Genomic_DNA"/>
</dbReference>
<name>A0A6J7NF20_9ZZZZ</name>
<dbReference type="EMBL" id="CAFBOO010000008">
    <property type="protein sequence ID" value="CAB4989169.1"/>
    <property type="molecule type" value="Genomic_DNA"/>
</dbReference>
<reference evidence="2" key="1">
    <citation type="submission" date="2020-05" db="EMBL/GenBank/DDBJ databases">
        <authorList>
            <person name="Chiriac C."/>
            <person name="Salcher M."/>
            <person name="Ghai R."/>
            <person name="Kavagutti S V."/>
        </authorList>
    </citation>
    <scope>NUCLEOTIDE SEQUENCE</scope>
</reference>
<dbReference type="AlphaFoldDB" id="A0A6J7NF20"/>
<evidence type="ECO:0000313" key="4">
    <source>
        <dbReference type="EMBL" id="CAB5073506.1"/>
    </source>
</evidence>
<gene>
    <name evidence="1" type="ORF">UFOPK2850_00856</name>
    <name evidence="2" type="ORF">UFOPK3982_01031</name>
    <name evidence="3" type="ORF">UFOPK4120_00856</name>
    <name evidence="4" type="ORF">UFOPK4404_00879</name>
</gene>
<dbReference type="EMBL" id="CAFBPO010000008">
    <property type="protein sequence ID" value="CAB5021099.1"/>
    <property type="molecule type" value="Genomic_DNA"/>
</dbReference>
<evidence type="ECO:0000313" key="1">
    <source>
        <dbReference type="EMBL" id="CAB4757251.1"/>
    </source>
</evidence>
<sequence length="298" mass="33846">MLQPLYTKHVQRFLPPLKIHTWGGLGSQLFAVAICADLRRRFPGRTIQIVLHTGGVTRRVPEVVELFSDFRYIYQEDFWSLANSSESNPKSTNADIRAHVKNILLRIGFISHCNDDLSTEKLRPWVLSLRGHYSFRSISPDFLADLKRLILSKEFSTPNTNESSCCIHYRLGDLLTLSEKEPISSRSVLSEFKAIQKHYDFSKLIVFSDSPVEAKKRFSTAETQPLEVPNSSTTQVIANSVHADYFIGTSSKISFWIAAIRAVVDQSQSSLPRINVTQFKGLVRGHTELINLYETDLE</sequence>
<proteinExistence type="predicted"/>
<protein>
    <submittedName>
        <fullName evidence="2">Unannotated protein</fullName>
    </submittedName>
</protein>
<evidence type="ECO:0000313" key="3">
    <source>
        <dbReference type="EMBL" id="CAB5021099.1"/>
    </source>
</evidence>
<organism evidence="2">
    <name type="scientific">freshwater metagenome</name>
    <dbReference type="NCBI Taxonomy" id="449393"/>
    <lineage>
        <taxon>unclassified sequences</taxon>
        <taxon>metagenomes</taxon>
        <taxon>ecological metagenomes</taxon>
    </lineage>
</organism>
<dbReference type="EMBL" id="CAEZZH010000009">
    <property type="protein sequence ID" value="CAB4757251.1"/>
    <property type="molecule type" value="Genomic_DNA"/>
</dbReference>
<evidence type="ECO:0000313" key="2">
    <source>
        <dbReference type="EMBL" id="CAB4989169.1"/>
    </source>
</evidence>
<accession>A0A6J7NF20</accession>